<organism evidence="1 2">
    <name type="scientific">Saccharomonospora viridis</name>
    <dbReference type="NCBI Taxonomy" id="1852"/>
    <lineage>
        <taxon>Bacteria</taxon>
        <taxon>Bacillati</taxon>
        <taxon>Actinomycetota</taxon>
        <taxon>Actinomycetes</taxon>
        <taxon>Pseudonocardiales</taxon>
        <taxon>Pseudonocardiaceae</taxon>
        <taxon>Saccharomonospora</taxon>
    </lineage>
</organism>
<reference evidence="1 2" key="1">
    <citation type="submission" date="2014-10" db="EMBL/GenBank/DDBJ databases">
        <title>Genome sequence of Micropolyspora internatus JCM3315.</title>
        <authorList>
            <person name="Shin S.-K."/>
            <person name="Yi H."/>
        </authorList>
    </citation>
    <scope>NUCLEOTIDE SEQUENCE [LARGE SCALE GENOMIC DNA]</scope>
    <source>
        <strain evidence="1 2">JCM 3315</strain>
    </source>
</reference>
<dbReference type="Proteomes" id="UP000030848">
    <property type="component" value="Unassembled WGS sequence"/>
</dbReference>
<evidence type="ECO:0000313" key="1">
    <source>
        <dbReference type="EMBL" id="KHF43323.1"/>
    </source>
</evidence>
<comment type="caution">
    <text evidence="1">The sequence shown here is derived from an EMBL/GenBank/DDBJ whole genome shotgun (WGS) entry which is preliminary data.</text>
</comment>
<protein>
    <submittedName>
        <fullName evidence="1">Uncharacterized protein</fullName>
    </submittedName>
</protein>
<dbReference type="AlphaFoldDB" id="A0A837D6C6"/>
<dbReference type="EMBL" id="JRZE01000006">
    <property type="protein sequence ID" value="KHF43323.1"/>
    <property type="molecule type" value="Genomic_DNA"/>
</dbReference>
<name>A0A837D6C6_9PSEU</name>
<accession>A0A837D6C6</accession>
<sequence length="52" mass="5686">MSSGDIMVRKERSSLGSSARRFCSISFKVCSSLLLKNINDHLWKGAPNSGRG</sequence>
<evidence type="ECO:0000313" key="2">
    <source>
        <dbReference type="Proteomes" id="UP000030848"/>
    </source>
</evidence>
<gene>
    <name evidence="1" type="ORF">MINT15_35250</name>
</gene>
<proteinExistence type="predicted"/>